<gene>
    <name evidence="3" type="ORF">E5K04_04200</name>
</gene>
<dbReference type="SUPFAM" id="SSF53474">
    <property type="entry name" value="alpha/beta-Hydrolases"/>
    <property type="match status" value="1"/>
</dbReference>
<evidence type="ECO:0000256" key="1">
    <source>
        <dbReference type="SAM" id="SignalP"/>
    </source>
</evidence>
<dbReference type="PANTHER" id="PTHR46623">
    <property type="entry name" value="CARBOXYMETHYLENEBUTENOLIDASE-RELATED"/>
    <property type="match status" value="1"/>
</dbReference>
<evidence type="ECO:0000313" key="4">
    <source>
        <dbReference type="Proteomes" id="UP000308891"/>
    </source>
</evidence>
<sequence length="275" mass="29581">MPLPRRAFLACLAATGYALAAAPLAASPIVTPDTGLEQGDALVFTEDGFRLPVYWARPAKAGGKWPVVLVVQEIFGVHEHIRDVCRRLARQGYFALAPELFVRQGDPRGKADVKAILADIVSRVPDRQVMDDLDATLAWAGQHGGDRARAGVVGFCWGGRIVWLYAAARPNLKAGVAFYGRLAGKQDTLTPRQPLDVAGELKVPVLGLYGGKDEGIPQADVDAMRERLPASGKIVVYPDAGHAFHADYRASYQSVAAGDAWARTLQWLQQMGVGG</sequence>
<dbReference type="OrthoDB" id="9787933at2"/>
<dbReference type="AlphaFoldDB" id="A0A4T0V1P2"/>
<accession>A0A4T0V1P2</accession>
<dbReference type="Proteomes" id="UP000308891">
    <property type="component" value="Unassembled WGS sequence"/>
</dbReference>
<dbReference type="InterPro" id="IPR006311">
    <property type="entry name" value="TAT_signal"/>
</dbReference>
<dbReference type="RefSeq" id="WP_136551655.1">
    <property type="nucleotide sequence ID" value="NZ_STGJ01000003.1"/>
</dbReference>
<dbReference type="GO" id="GO:0016787">
    <property type="term" value="F:hydrolase activity"/>
    <property type="evidence" value="ECO:0007669"/>
    <property type="project" value="UniProtKB-KW"/>
</dbReference>
<dbReference type="InterPro" id="IPR051049">
    <property type="entry name" value="Dienelactone_hydrolase-like"/>
</dbReference>
<dbReference type="Gene3D" id="3.40.50.1820">
    <property type="entry name" value="alpha/beta hydrolase"/>
    <property type="match status" value="1"/>
</dbReference>
<name>A0A4T0V1P2_9NEIS</name>
<keyword evidence="3" id="KW-0378">Hydrolase</keyword>
<feature type="chain" id="PRO_5020520811" evidence="1">
    <location>
        <begin position="21"/>
        <end position="275"/>
    </location>
</feature>
<evidence type="ECO:0000313" key="3">
    <source>
        <dbReference type="EMBL" id="TIC85207.1"/>
    </source>
</evidence>
<dbReference type="Pfam" id="PF01738">
    <property type="entry name" value="DLH"/>
    <property type="match status" value="1"/>
</dbReference>
<comment type="caution">
    <text evidence="3">The sequence shown here is derived from an EMBL/GenBank/DDBJ whole genome shotgun (WGS) entry which is preliminary data.</text>
</comment>
<dbReference type="EMBL" id="STGJ01000003">
    <property type="protein sequence ID" value="TIC85207.1"/>
    <property type="molecule type" value="Genomic_DNA"/>
</dbReference>
<dbReference type="PANTHER" id="PTHR46623:SF6">
    <property type="entry name" value="ALPHA_BETA-HYDROLASES SUPERFAMILY PROTEIN"/>
    <property type="match status" value="1"/>
</dbReference>
<proteinExistence type="predicted"/>
<dbReference type="PROSITE" id="PS51318">
    <property type="entry name" value="TAT"/>
    <property type="match status" value="1"/>
</dbReference>
<reference evidence="3 4" key="1">
    <citation type="submission" date="2019-04" db="EMBL/GenBank/DDBJ databases">
        <title>Crenobacter sp. nov.</title>
        <authorList>
            <person name="Shi S."/>
        </authorList>
    </citation>
    <scope>NUCLEOTIDE SEQUENCE [LARGE SCALE GENOMIC DNA]</scope>
    <source>
        <strain evidence="3 4">GY 70310</strain>
    </source>
</reference>
<dbReference type="InterPro" id="IPR002925">
    <property type="entry name" value="Dienelactn_hydro"/>
</dbReference>
<keyword evidence="1" id="KW-0732">Signal</keyword>
<feature type="domain" description="Dienelactone hydrolase" evidence="2">
    <location>
        <begin position="52"/>
        <end position="271"/>
    </location>
</feature>
<evidence type="ECO:0000259" key="2">
    <source>
        <dbReference type="Pfam" id="PF01738"/>
    </source>
</evidence>
<keyword evidence="4" id="KW-1185">Reference proteome</keyword>
<protein>
    <submittedName>
        <fullName evidence="3">Dienelactone hydrolase family protein</fullName>
    </submittedName>
</protein>
<dbReference type="InterPro" id="IPR029058">
    <property type="entry name" value="AB_hydrolase_fold"/>
</dbReference>
<organism evidence="3 4">
    <name type="scientific">Crenobacter intestini</name>
    <dbReference type="NCBI Taxonomy" id="2563443"/>
    <lineage>
        <taxon>Bacteria</taxon>
        <taxon>Pseudomonadati</taxon>
        <taxon>Pseudomonadota</taxon>
        <taxon>Betaproteobacteria</taxon>
        <taxon>Neisseriales</taxon>
        <taxon>Neisseriaceae</taxon>
        <taxon>Crenobacter</taxon>
    </lineage>
</organism>
<feature type="signal peptide" evidence="1">
    <location>
        <begin position="1"/>
        <end position="20"/>
    </location>
</feature>